<dbReference type="InterPro" id="IPR019489">
    <property type="entry name" value="Clp_ATPase_C"/>
</dbReference>
<dbReference type="Pfam" id="PF00004">
    <property type="entry name" value="AAA"/>
    <property type="match status" value="1"/>
</dbReference>
<comment type="subunit">
    <text evidence="6">A double ring-shaped homohexamer of HslV is capped on each side by a ring-shaped HslU homohexamer. The assembly of the HslU/HslV complex is dependent on binding of ATP.</text>
</comment>
<evidence type="ECO:0000256" key="5">
    <source>
        <dbReference type="ARBA" id="ARBA00023186"/>
    </source>
</evidence>
<dbReference type="PANTHER" id="PTHR48102:SF3">
    <property type="entry name" value="ATP-DEPENDENT PROTEASE ATPASE SUBUNIT HSLU"/>
    <property type="match status" value="1"/>
</dbReference>
<dbReference type="GO" id="GO:0016887">
    <property type="term" value="F:ATP hydrolysis activity"/>
    <property type="evidence" value="ECO:0007669"/>
    <property type="project" value="InterPro"/>
</dbReference>
<keyword evidence="3 6" id="KW-0547">Nucleotide-binding</keyword>
<dbReference type="Pfam" id="PF07724">
    <property type="entry name" value="AAA_2"/>
    <property type="match status" value="1"/>
</dbReference>
<dbReference type="eggNOG" id="COG1220">
    <property type="taxonomic scope" value="Bacteria"/>
</dbReference>
<feature type="domain" description="AAA+ ATPase" evidence="7">
    <location>
        <begin position="49"/>
        <end position="328"/>
    </location>
</feature>
<name>D4H2R4_DENA2</name>
<protein>
    <recommendedName>
        <fullName evidence="6">ATP-dependent protease ATPase subunit HslU</fullName>
    </recommendedName>
    <alternativeName>
        <fullName evidence="6">Unfoldase HslU</fullName>
    </alternativeName>
</protein>
<evidence type="ECO:0000256" key="3">
    <source>
        <dbReference type="ARBA" id="ARBA00022741"/>
    </source>
</evidence>
<dbReference type="PaxDb" id="522772-Dacet_0325"/>
<keyword evidence="10" id="KW-1185">Reference proteome</keyword>
<dbReference type="InterPro" id="IPR003959">
    <property type="entry name" value="ATPase_AAA_core"/>
</dbReference>
<dbReference type="FunFam" id="3.40.50.300:FF:000213">
    <property type="entry name" value="ATP-dependent protease ATPase subunit HslU"/>
    <property type="match status" value="1"/>
</dbReference>
<dbReference type="SMART" id="SM00382">
    <property type="entry name" value="AAA"/>
    <property type="match status" value="1"/>
</dbReference>
<dbReference type="OrthoDB" id="9804062at2"/>
<dbReference type="AlphaFoldDB" id="D4H2R4"/>
<dbReference type="PANTHER" id="PTHR48102">
    <property type="entry name" value="ATP-DEPENDENT CLP PROTEASE ATP-BINDING SUBUNIT CLPX-LIKE, MITOCHONDRIAL-RELATED"/>
    <property type="match status" value="1"/>
</dbReference>
<dbReference type="SMART" id="SM01086">
    <property type="entry name" value="ClpB_D2-small"/>
    <property type="match status" value="1"/>
</dbReference>
<dbReference type="STRING" id="522772.Dacet_0325"/>
<gene>
    <name evidence="6" type="primary">hslU</name>
    <name evidence="9" type="ordered locus">Dacet_0325</name>
</gene>
<dbReference type="GO" id="GO:0005524">
    <property type="term" value="F:ATP binding"/>
    <property type="evidence" value="ECO:0007669"/>
    <property type="project" value="UniProtKB-UniRule"/>
</dbReference>
<dbReference type="CDD" id="cd19498">
    <property type="entry name" value="RecA-like_HslU"/>
    <property type="match status" value="1"/>
</dbReference>
<dbReference type="NCBIfam" id="TIGR00390">
    <property type="entry name" value="hslU"/>
    <property type="match status" value="1"/>
</dbReference>
<dbReference type="InterPro" id="IPR003593">
    <property type="entry name" value="AAA+_ATPase"/>
</dbReference>
<dbReference type="FunCoup" id="D4H2R4">
    <property type="interactions" value="244"/>
</dbReference>
<dbReference type="KEGG" id="dap:Dacet_0325"/>
<dbReference type="Gene3D" id="1.10.8.60">
    <property type="match status" value="1"/>
</dbReference>
<feature type="binding site" evidence="6">
    <location>
        <position position="389"/>
    </location>
    <ligand>
        <name>ATP</name>
        <dbReference type="ChEBI" id="CHEBI:30616"/>
    </ligand>
</feature>
<evidence type="ECO:0000313" key="9">
    <source>
        <dbReference type="EMBL" id="ADD67125.1"/>
    </source>
</evidence>
<reference evidence="9 10" key="1">
    <citation type="journal article" date="2010" name="Stand. Genomic Sci.">
        <title>Complete genome sequence of Denitrovibrio acetiphilus type strain (N2460).</title>
        <authorList>
            <person name="Kiss H."/>
            <person name="Lang E."/>
            <person name="Lapidus A."/>
            <person name="Copeland A."/>
            <person name="Nolan M."/>
            <person name="Glavina Del Rio T."/>
            <person name="Chen F."/>
            <person name="Lucas S."/>
            <person name="Tice H."/>
            <person name="Cheng J.F."/>
            <person name="Han C."/>
            <person name="Goodwin L."/>
            <person name="Pitluck S."/>
            <person name="Liolios K."/>
            <person name="Pati A."/>
            <person name="Ivanova N."/>
            <person name="Mavromatis K."/>
            <person name="Chen A."/>
            <person name="Palaniappan K."/>
            <person name="Land M."/>
            <person name="Hauser L."/>
            <person name="Chang Y.J."/>
            <person name="Jeffries C.D."/>
            <person name="Detter J.C."/>
            <person name="Brettin T."/>
            <person name="Spring S."/>
            <person name="Rohde M."/>
            <person name="Goker M."/>
            <person name="Woyke T."/>
            <person name="Bristow J."/>
            <person name="Eisen J.A."/>
            <person name="Markowitz V."/>
            <person name="Hugenholtz P."/>
            <person name="Kyrpides N.C."/>
            <person name="Klenk H.P."/>
        </authorList>
    </citation>
    <scope>NUCLEOTIDE SEQUENCE [LARGE SCALE GENOMIC DNA]</scope>
    <source>
        <strain evidence="10">DSM 12809 / NBRC 114555 / N2460</strain>
    </source>
</reference>
<evidence type="ECO:0000256" key="1">
    <source>
        <dbReference type="ARBA" id="ARBA00009771"/>
    </source>
</evidence>
<comment type="function">
    <text evidence="6">ATPase subunit of a proteasome-like degradation complex; this subunit has chaperone activity. The binding of ATP and its subsequent hydrolysis by HslU are essential for unfolding of protein substrates subsequently hydrolyzed by HslV. HslU recognizes the N-terminal part of its protein substrates and unfolds these before they are guided to HslV for hydrolysis.</text>
</comment>
<evidence type="ECO:0000256" key="2">
    <source>
        <dbReference type="ARBA" id="ARBA00022490"/>
    </source>
</evidence>
<comment type="similarity">
    <text evidence="1 6">Belongs to the ClpX chaperone family. HslU subfamily.</text>
</comment>
<dbReference type="EMBL" id="CP001968">
    <property type="protein sequence ID" value="ADD67125.1"/>
    <property type="molecule type" value="Genomic_DNA"/>
</dbReference>
<accession>D4H2R4</accession>
<evidence type="ECO:0000259" key="8">
    <source>
        <dbReference type="SMART" id="SM01086"/>
    </source>
</evidence>
<feature type="binding site" evidence="6">
    <location>
        <position position="317"/>
    </location>
    <ligand>
        <name>ATP</name>
        <dbReference type="ChEBI" id="CHEBI:30616"/>
    </ligand>
</feature>
<feature type="domain" description="Clp ATPase C-terminal" evidence="8">
    <location>
        <begin position="331"/>
        <end position="427"/>
    </location>
</feature>
<dbReference type="GO" id="GO:0043335">
    <property type="term" value="P:protein unfolding"/>
    <property type="evidence" value="ECO:0007669"/>
    <property type="project" value="UniProtKB-UniRule"/>
</dbReference>
<proteinExistence type="inferred from homology"/>
<sequence>MEEYTPKKIVDELDKYVVGQKNAKKAVAVAMRNRYRRLQLPKSLQDEISPKNIILIGPTGVGKTEVARRLAKLSRSPFIKVEASKYTEVGYVGRDVESMVRDLVEISVSLVREEKKASVIDKAKINTKERLLDLLLPPTTGYAEQDSGTREKLRVKLEAGELDERTVEVEVDDSPPQVEVFTNMGIEDMGSGLSDMMKNMFPSKKRKRKMKISEAKPILEQQETNRLIDMDDVKDIATERVEQSGIIFLDEIDKICVSNSSGTKGGDVSREGVQRDLLPIVEGSTVNTKYGMVRTDHILFIAAGAFHIAKPTDLIPELQGRFPIRVELESLTAEEFVRILKEPENSLTRQYTALLGADGVELSFTDDGICRIAEMADELNKTLENIGARRLHTIVEKLLEEVSYEAPEVESKGVVVDAAYVDEHLKDIVEDRDLSRYVL</sequence>
<feature type="binding site" evidence="6">
    <location>
        <begin position="60"/>
        <end position="65"/>
    </location>
    <ligand>
        <name>ATP</name>
        <dbReference type="ChEBI" id="CHEBI:30616"/>
    </ligand>
</feature>
<dbReference type="NCBIfam" id="NF003544">
    <property type="entry name" value="PRK05201.1"/>
    <property type="match status" value="1"/>
</dbReference>
<dbReference type="RefSeq" id="WP_013009670.1">
    <property type="nucleotide sequence ID" value="NC_013943.1"/>
</dbReference>
<keyword evidence="4 6" id="KW-0067">ATP-binding</keyword>
<comment type="subcellular location">
    <subcellularLocation>
        <location evidence="6">Cytoplasm</location>
    </subcellularLocation>
</comment>
<feature type="binding site" evidence="6">
    <location>
        <position position="18"/>
    </location>
    <ligand>
        <name>ATP</name>
        <dbReference type="ChEBI" id="CHEBI:30616"/>
    </ligand>
</feature>
<dbReference type="SUPFAM" id="SSF52540">
    <property type="entry name" value="P-loop containing nucleoside triphosphate hydrolases"/>
    <property type="match status" value="1"/>
</dbReference>
<dbReference type="GO" id="GO:0009376">
    <property type="term" value="C:HslUV protease complex"/>
    <property type="evidence" value="ECO:0007669"/>
    <property type="project" value="UniProtKB-UniRule"/>
</dbReference>
<dbReference type="InterPro" id="IPR004491">
    <property type="entry name" value="HslU"/>
</dbReference>
<keyword evidence="5 6" id="KW-0143">Chaperone</keyword>
<organism evidence="9 10">
    <name type="scientific">Denitrovibrio acetiphilus (strain DSM 12809 / NBRC 114555 / N2460)</name>
    <dbReference type="NCBI Taxonomy" id="522772"/>
    <lineage>
        <taxon>Bacteria</taxon>
        <taxon>Pseudomonadati</taxon>
        <taxon>Deferribacterota</taxon>
        <taxon>Deferribacteres</taxon>
        <taxon>Deferribacterales</taxon>
        <taxon>Geovibrionaceae</taxon>
        <taxon>Denitrovibrio</taxon>
    </lineage>
</organism>
<dbReference type="HOGENOM" id="CLU_033123_0_0_0"/>
<feature type="binding site" evidence="6">
    <location>
        <position position="250"/>
    </location>
    <ligand>
        <name>ATP</name>
        <dbReference type="ChEBI" id="CHEBI:30616"/>
    </ligand>
</feature>
<evidence type="ECO:0000259" key="7">
    <source>
        <dbReference type="SMART" id="SM00382"/>
    </source>
</evidence>
<keyword evidence="2 6" id="KW-0963">Cytoplasm</keyword>
<dbReference type="GO" id="GO:0008233">
    <property type="term" value="F:peptidase activity"/>
    <property type="evidence" value="ECO:0007669"/>
    <property type="project" value="InterPro"/>
</dbReference>
<dbReference type="InterPro" id="IPR027417">
    <property type="entry name" value="P-loop_NTPase"/>
</dbReference>
<dbReference type="InParanoid" id="D4H2R4"/>
<dbReference type="GO" id="GO:0036402">
    <property type="term" value="F:proteasome-activating activity"/>
    <property type="evidence" value="ECO:0007669"/>
    <property type="project" value="UniProtKB-UniRule"/>
</dbReference>
<dbReference type="InterPro" id="IPR050052">
    <property type="entry name" value="ATP-dep_Clp_protease_ClpX"/>
</dbReference>
<evidence type="ECO:0000256" key="4">
    <source>
        <dbReference type="ARBA" id="ARBA00022840"/>
    </source>
</evidence>
<dbReference type="Gene3D" id="3.40.50.300">
    <property type="entry name" value="P-loop containing nucleotide triphosphate hydrolases"/>
    <property type="match status" value="2"/>
</dbReference>
<keyword evidence="9" id="KW-0346">Stress response</keyword>
<dbReference type="HAMAP" id="MF_00249">
    <property type="entry name" value="HslU"/>
    <property type="match status" value="1"/>
</dbReference>
<evidence type="ECO:0000313" key="10">
    <source>
        <dbReference type="Proteomes" id="UP000002012"/>
    </source>
</evidence>
<evidence type="ECO:0000256" key="6">
    <source>
        <dbReference type="HAMAP-Rule" id="MF_00249"/>
    </source>
</evidence>
<dbReference type="Proteomes" id="UP000002012">
    <property type="component" value="Chromosome"/>
</dbReference>